<dbReference type="Pfam" id="PF01026">
    <property type="entry name" value="TatD_DNase"/>
    <property type="match status" value="1"/>
</dbReference>
<dbReference type="InterPro" id="IPR001130">
    <property type="entry name" value="TatD-like"/>
</dbReference>
<evidence type="ECO:0000256" key="5">
    <source>
        <dbReference type="SAM" id="Phobius"/>
    </source>
</evidence>
<keyword evidence="3 6" id="KW-0378">Hydrolase</keyword>
<dbReference type="AlphaFoldDB" id="R8ATS8"/>
<dbReference type="FunFam" id="3.20.20.140:FF:000005">
    <property type="entry name" value="TatD family hydrolase"/>
    <property type="match status" value="1"/>
</dbReference>
<dbReference type="PANTHER" id="PTHR46124">
    <property type="entry name" value="D-AMINOACYL-TRNA DEACYLASE"/>
    <property type="match status" value="1"/>
</dbReference>
<feature type="transmembrane region" description="Helical" evidence="5">
    <location>
        <begin position="186"/>
        <end position="205"/>
    </location>
</feature>
<evidence type="ECO:0000313" key="7">
    <source>
        <dbReference type="Proteomes" id="UP000014012"/>
    </source>
</evidence>
<dbReference type="GO" id="GO:0046872">
    <property type="term" value="F:metal ion binding"/>
    <property type="evidence" value="ECO:0007669"/>
    <property type="project" value="UniProtKB-KW"/>
</dbReference>
<sequence>MAQIETQTLIHQYPLIDTHCHFDAPPFAGHSEGAWAQARSQGVAAMLVPAVSEQNFAAVLALSAQEGIYAALGLHPLFVAQHTESALACLETLLTQHAAGALCTDDGRPLKVAAIGEIGLDLWMPEPDLARQITLLRAQLALANRFALPVVLHSRKSHDLLLRELRRCPPARGGVLHGFSGSLQQAQAFVALGLCIGVGGVISYARAQKTRRTVAALPLECLVLETDAPDMPLSGYQGQPNRPERVQQVFQALCELRSESPDYIAEIVYKNSVKMLNL</sequence>
<dbReference type="InterPro" id="IPR032466">
    <property type="entry name" value="Metal_Hydrolase"/>
</dbReference>
<dbReference type="CDD" id="cd01310">
    <property type="entry name" value="TatD_DNAse"/>
    <property type="match status" value="1"/>
</dbReference>
<dbReference type="SUPFAM" id="SSF51556">
    <property type="entry name" value="Metallo-dependent hydrolases"/>
    <property type="match status" value="1"/>
</dbReference>
<evidence type="ECO:0000256" key="2">
    <source>
        <dbReference type="ARBA" id="ARBA00022723"/>
    </source>
</evidence>
<dbReference type="HOGENOM" id="CLU_031506_0_1_6"/>
<dbReference type="RefSeq" id="WP_010862481.1">
    <property type="nucleotide sequence ID" value="NZ_KB944507.1"/>
</dbReference>
<comment type="similarity">
    <text evidence="1">Belongs to the metallo-dependent hydrolases superfamily. TatD-type hydrolase family.</text>
</comment>
<dbReference type="Gene3D" id="3.20.20.140">
    <property type="entry name" value="Metal-dependent hydrolases"/>
    <property type="match status" value="1"/>
</dbReference>
<comment type="caution">
    <text evidence="6">The sequence shown here is derived from an EMBL/GenBank/DDBJ whole genome shotgun (WGS) entry which is preliminary data.</text>
</comment>
<reference evidence="6 7" key="1">
    <citation type="journal article" date="2013" name="Genome Announc.">
        <title>Genome Sequence of Plesiomonas shigelloides Strain 302-73 (Serotype O1).</title>
        <authorList>
            <person name="Pique N."/>
            <person name="Aquilini E."/>
            <person name="Alioto T."/>
            <person name="Minana-Galbis D."/>
            <person name="Tomas J.M."/>
        </authorList>
    </citation>
    <scope>NUCLEOTIDE SEQUENCE [LARGE SCALE GENOMIC DNA]</scope>
    <source>
        <strain evidence="6 7">302-73</strain>
    </source>
</reference>
<keyword evidence="7" id="KW-1185">Reference proteome</keyword>
<feature type="binding site" evidence="4">
    <location>
        <position position="117"/>
    </location>
    <ligand>
        <name>a divalent metal cation</name>
        <dbReference type="ChEBI" id="CHEBI:60240"/>
        <label>1</label>
    </ligand>
</feature>
<organism evidence="6 7">
    <name type="scientific">Plesiomonas shigelloides 302-73</name>
    <dbReference type="NCBI Taxonomy" id="1315976"/>
    <lineage>
        <taxon>Bacteria</taxon>
        <taxon>Pseudomonadati</taxon>
        <taxon>Pseudomonadota</taxon>
        <taxon>Gammaproteobacteria</taxon>
        <taxon>Enterobacterales</taxon>
        <taxon>Enterobacteriaceae</taxon>
        <taxon>Plesiomonas</taxon>
    </lineage>
</organism>
<dbReference type="PATRIC" id="fig|1315976.3.peg.833"/>
<evidence type="ECO:0000313" key="6">
    <source>
        <dbReference type="EMBL" id="EON89742.1"/>
    </source>
</evidence>
<feature type="binding site" evidence="4">
    <location>
        <position position="227"/>
    </location>
    <ligand>
        <name>a divalent metal cation</name>
        <dbReference type="ChEBI" id="CHEBI:60240"/>
        <label>1</label>
    </ligand>
</feature>
<protein>
    <submittedName>
        <fullName evidence="6">Hydrolase with metallo-dependent hydrolase domain</fullName>
    </submittedName>
</protein>
<keyword evidence="2 4" id="KW-0479">Metal-binding</keyword>
<accession>R8ATS8</accession>
<dbReference type="GO" id="GO:0005829">
    <property type="term" value="C:cytosol"/>
    <property type="evidence" value="ECO:0007669"/>
    <property type="project" value="TreeGrafter"/>
</dbReference>
<dbReference type="PANTHER" id="PTHR46124:SF3">
    <property type="entry name" value="HYDROLASE"/>
    <property type="match status" value="1"/>
</dbReference>
<evidence type="ECO:0000256" key="1">
    <source>
        <dbReference type="ARBA" id="ARBA00009275"/>
    </source>
</evidence>
<dbReference type="Proteomes" id="UP000014012">
    <property type="component" value="Unassembled WGS sequence"/>
</dbReference>
<keyword evidence="5" id="KW-1133">Transmembrane helix</keyword>
<feature type="binding site" evidence="4">
    <location>
        <position position="21"/>
    </location>
    <ligand>
        <name>a divalent metal cation</name>
        <dbReference type="ChEBI" id="CHEBI:60240"/>
        <label>1</label>
    </ligand>
</feature>
<feature type="binding site" evidence="4">
    <location>
        <position position="19"/>
    </location>
    <ligand>
        <name>a divalent metal cation</name>
        <dbReference type="ChEBI" id="CHEBI:60240"/>
        <label>1</label>
    </ligand>
</feature>
<dbReference type="STRING" id="703.SAMEA2665130_00514"/>
<dbReference type="EMBL" id="AQQO01000028">
    <property type="protein sequence ID" value="EON89742.1"/>
    <property type="molecule type" value="Genomic_DNA"/>
</dbReference>
<dbReference type="PIRSF" id="PIRSF005902">
    <property type="entry name" value="DNase_TatD"/>
    <property type="match status" value="1"/>
</dbReference>
<feature type="binding site" evidence="4">
    <location>
        <position position="153"/>
    </location>
    <ligand>
        <name>a divalent metal cation</name>
        <dbReference type="ChEBI" id="CHEBI:60240"/>
        <label>2</label>
    </ligand>
</feature>
<keyword evidence="5" id="KW-0472">Membrane</keyword>
<evidence type="ECO:0000256" key="4">
    <source>
        <dbReference type="PIRSR" id="PIRSR005902-1"/>
    </source>
</evidence>
<dbReference type="PROSITE" id="PS01137">
    <property type="entry name" value="TATD_1"/>
    <property type="match status" value="1"/>
</dbReference>
<proteinExistence type="inferred from homology"/>
<gene>
    <name evidence="6" type="ORF">PLESHI_04262</name>
</gene>
<dbReference type="GO" id="GO:0016788">
    <property type="term" value="F:hydrolase activity, acting on ester bonds"/>
    <property type="evidence" value="ECO:0007669"/>
    <property type="project" value="InterPro"/>
</dbReference>
<dbReference type="InterPro" id="IPR018228">
    <property type="entry name" value="DNase_TatD-rel_CS"/>
</dbReference>
<evidence type="ECO:0000256" key="3">
    <source>
        <dbReference type="ARBA" id="ARBA00022801"/>
    </source>
</evidence>
<feature type="binding site" evidence="4">
    <location>
        <position position="177"/>
    </location>
    <ligand>
        <name>a divalent metal cation</name>
        <dbReference type="ChEBI" id="CHEBI:60240"/>
        <label>2</label>
    </ligand>
</feature>
<keyword evidence="5" id="KW-0812">Transmembrane</keyword>
<name>R8ATS8_PLESH</name>
<dbReference type="PROSITE" id="PS01091">
    <property type="entry name" value="TATD_3"/>
    <property type="match status" value="1"/>
</dbReference>